<proteinExistence type="predicted"/>
<dbReference type="AlphaFoldDB" id="A0A9W8WY75"/>
<dbReference type="Proteomes" id="UP001140562">
    <property type="component" value="Unassembled WGS sequence"/>
</dbReference>
<accession>A0A9W8WY75</accession>
<evidence type="ECO:0000313" key="2">
    <source>
        <dbReference type="Proteomes" id="UP001140562"/>
    </source>
</evidence>
<reference evidence="1" key="1">
    <citation type="submission" date="2022-10" db="EMBL/GenBank/DDBJ databases">
        <title>Tapping the CABI collections for fungal endophytes: first genome assemblies for Collariella, Neodidymelliopsis, Ascochyta clinopodiicola, Didymella pomorum, Didymosphaeria variabile, Neocosmospora piperis and Neocucurbitaria cava.</title>
        <authorList>
            <person name="Hill R."/>
        </authorList>
    </citation>
    <scope>NUCLEOTIDE SEQUENCE</scope>
    <source>
        <strain evidence="1">IMI 360193</strain>
    </source>
</reference>
<sequence>MCGLDTPSRENWEANHNEIIKWARDQFNDFLNNGKKDDNFPRHLRETWAPNAVDSAFFCDGIGQCSIATCLSLIEADGNNHHDRQMALHLFEFFANYDHLYGSMDKLYGDAMNYILHRSDRLVDEFSSAKRIEAAKRAKYKKRRLVEQVIASLGLAANGAMAFIPGTSLVNGLNTMKASSSFGVSLYLAIVGIPKELDESPDFVDDPKENIHSDMNDMLQKTHKAILCEWNDLLVGLNDTKGRNIVDIMDKHGYLGPDKHLYNNMADHTGRVIMGSAINTLWQMDRSYFVWVDTPGGCEQEKTINKRGPTEYLICLPELPHYGFWFYQIDNYHEGDRKDAMVRGPTGFWLLNESTKYYDITLQDIARSSYYIHRKDTIKKINDKIDVDPMEIEEMMMQGLGKKDPDGGRMAGVFTIPLCRNPGGESISGVLDKNGQNYPCACGEFNWKHGIGYTVDKDETGRFLAQSGFMFSKDWAHWCDHKNDCSDVKDLDTWGYLNSLRKDGDPEIPGDVASFFDCDERRDSKAHPGYPEDDRRQ</sequence>
<comment type="caution">
    <text evidence="1">The sequence shown here is derived from an EMBL/GenBank/DDBJ whole genome shotgun (WGS) entry which is preliminary data.</text>
</comment>
<protein>
    <submittedName>
        <fullName evidence="1">Uncharacterized protein</fullName>
    </submittedName>
</protein>
<dbReference type="EMBL" id="JAPEUV010000052">
    <property type="protein sequence ID" value="KAJ4336182.1"/>
    <property type="molecule type" value="Genomic_DNA"/>
</dbReference>
<name>A0A9W8WY75_9PLEO</name>
<evidence type="ECO:0000313" key="1">
    <source>
        <dbReference type="EMBL" id="KAJ4336182.1"/>
    </source>
</evidence>
<organism evidence="1 2">
    <name type="scientific">Didymella glomerata</name>
    <dbReference type="NCBI Taxonomy" id="749621"/>
    <lineage>
        <taxon>Eukaryota</taxon>
        <taxon>Fungi</taxon>
        <taxon>Dikarya</taxon>
        <taxon>Ascomycota</taxon>
        <taxon>Pezizomycotina</taxon>
        <taxon>Dothideomycetes</taxon>
        <taxon>Pleosporomycetidae</taxon>
        <taxon>Pleosporales</taxon>
        <taxon>Pleosporineae</taxon>
        <taxon>Didymellaceae</taxon>
        <taxon>Didymella</taxon>
    </lineage>
</organism>
<keyword evidence="2" id="KW-1185">Reference proteome</keyword>
<gene>
    <name evidence="1" type="ORF">N0V87_005618</name>
</gene>
<dbReference type="OrthoDB" id="3800526at2759"/>